<evidence type="ECO:0000313" key="1">
    <source>
        <dbReference type="EMBL" id="AUF81980.1"/>
    </source>
</evidence>
<organismHost>
    <name type="scientific">Tortricidae</name>
    <dbReference type="NCBI Taxonomy" id="7139"/>
</organismHost>
<dbReference type="InterPro" id="IPR008996">
    <property type="entry name" value="IL1/FGF"/>
</dbReference>
<dbReference type="EMBL" id="MF974563">
    <property type="protein sequence ID" value="AUF81980.1"/>
    <property type="molecule type" value="Genomic_DNA"/>
</dbReference>
<name>A0A2H4ZK98_GVCL</name>
<protein>
    <submittedName>
        <fullName evidence="1">Fgf-2</fullName>
    </submittedName>
</protein>
<sequence length="409" mass="47462">MTQLSILLFLSSIIFVCCETFNPYKYIVDKEKIVPNYTISLKDGSVLYDSRTPNDYLKLTNKTYGLGYVIGLNDHINLHSEPKSIDVRSTTANFTFFFYLDNNNKYYIRDENCNFLCLNHCGKVFTSPVRLRHHCKFNLLWKENRLGIYMVNKNGDPSKILEFDREQNLLTALVNNTLNVDMLPTPFRVKYGPQEVGVRCTSLSKIPQKTLDTSENKCVTDTILEYNYDPSTNNDMFVKKDDKKFYKLRLGDSFINGEGSLNGPNVIFHKNIIEPNVYLFRNVHNCKFLCQNTKCGMFMSDENTSDCKIRVEQSLLRDYFYIKFINSNYYLSYNTSENSMSFSHSTKSNIVFEETSYNEKLTCSNILSSVDKVSDKCNSNNLGNILTVNLPNMFLVLMLNYNRTMYNEN</sequence>
<reference evidence="1" key="1">
    <citation type="journal article" date="2017" name="Int. J. Mol. Sci.">
        <title>Genome Analysis and Genetic Stability of the Cryptophlebia leucotreta Granulovirus (CrleGV-SA) after 15 Years of Commercial Use as a Biopesticide.</title>
        <authorList>
            <person name="van der Merwe M."/>
            <person name="Jukes M.D."/>
            <person name="Rabalski L."/>
            <person name="Knox C."/>
            <person name="Opoku-Debrah J.K."/>
            <person name="Moore S.D."/>
            <person name="Krejmer-Rabalska M."/>
            <person name="Szewczyk B."/>
            <person name="Hill M.P."/>
        </authorList>
    </citation>
    <scope>NUCLEOTIDE SEQUENCE</scope>
    <source>
        <strain evidence="1">CrleGV-SA</strain>
    </source>
</reference>
<proteinExistence type="predicted"/>
<dbReference type="SUPFAM" id="SSF50353">
    <property type="entry name" value="Cytokine"/>
    <property type="match status" value="2"/>
</dbReference>
<organism evidence="1">
    <name type="scientific">Cryptophlebia leucotreta granulosis virus</name>
    <name type="common">ClGV</name>
    <name type="synonym">Cryptophlebia leucotreta granulovirus</name>
    <dbReference type="NCBI Taxonomy" id="35254"/>
    <lineage>
        <taxon>Viruses</taxon>
        <taxon>Viruses incertae sedis</taxon>
        <taxon>Naldaviricetes</taxon>
        <taxon>Lefavirales</taxon>
        <taxon>Baculoviridae</taxon>
        <taxon>Betabaculovirus</taxon>
        <taxon>Betabaculovirus cryleucotretae</taxon>
    </lineage>
</organism>
<accession>A0A2H4ZK98</accession>
<dbReference type="Gene3D" id="2.80.10.50">
    <property type="match status" value="2"/>
</dbReference>